<dbReference type="Proteomes" id="UP000007259">
    <property type="component" value="Chromosome 29"/>
</dbReference>
<evidence type="ECO:0000313" key="3">
    <source>
        <dbReference type="Proteomes" id="UP000007259"/>
    </source>
</evidence>
<dbReference type="AlphaFoldDB" id="E9B0W2"/>
<dbReference type="EMBL" id="FR799582">
    <property type="protein sequence ID" value="CBZ28867.1"/>
    <property type="molecule type" value="Genomic_DNA"/>
</dbReference>
<feature type="region of interest" description="Disordered" evidence="1">
    <location>
        <begin position="406"/>
        <end position="426"/>
    </location>
</feature>
<organism evidence="2 3">
    <name type="scientific">Leishmania mexicana (strain MHOM/GT/2001/U1103)</name>
    <dbReference type="NCBI Taxonomy" id="929439"/>
    <lineage>
        <taxon>Eukaryota</taxon>
        <taxon>Discoba</taxon>
        <taxon>Euglenozoa</taxon>
        <taxon>Kinetoplastea</taxon>
        <taxon>Metakinetoplastina</taxon>
        <taxon>Trypanosomatida</taxon>
        <taxon>Trypanosomatidae</taxon>
        <taxon>Leishmaniinae</taxon>
        <taxon>Leishmania</taxon>
    </lineage>
</organism>
<proteinExistence type="predicted"/>
<evidence type="ECO:0000313" key="2">
    <source>
        <dbReference type="EMBL" id="CBZ28867.1"/>
    </source>
</evidence>
<reference evidence="2 3" key="1">
    <citation type="journal article" date="2011" name="Genome Res.">
        <title>Chromosome and gene copy number variation allow major structural change between species and strains of Leishmania.</title>
        <authorList>
            <person name="Rogers M.B."/>
            <person name="Hilley J.D."/>
            <person name="Dickens N.J."/>
            <person name="Wilkes J."/>
            <person name="Bates P.A."/>
            <person name="Depledge D.P."/>
            <person name="Harris D."/>
            <person name="Her Y."/>
            <person name="Herzyk P."/>
            <person name="Imamura H."/>
            <person name="Otto T.D."/>
            <person name="Sanders M."/>
            <person name="Seeger K."/>
            <person name="Dujardin J.C."/>
            <person name="Berriman M."/>
            <person name="Smith D.F."/>
            <person name="Hertz-Fowler C."/>
            <person name="Mottram J.C."/>
        </authorList>
    </citation>
    <scope>NUCLEOTIDE SEQUENCE [LARGE SCALE GENOMIC DNA]</scope>
    <source>
        <strain evidence="2 3">MHOM/GT/2001/U1103</strain>
    </source>
</reference>
<gene>
    <name evidence="2" type="ORF">LMXM_29_1920</name>
</gene>
<dbReference type="OrthoDB" id="264963at2759"/>
<feature type="compositionally biased region" description="Basic and acidic residues" evidence="1">
    <location>
        <begin position="406"/>
        <end position="416"/>
    </location>
</feature>
<feature type="region of interest" description="Disordered" evidence="1">
    <location>
        <begin position="111"/>
        <end position="154"/>
    </location>
</feature>
<dbReference type="VEuPathDB" id="TriTrypDB:LmxM.29.1920"/>
<accession>E9B0W2</accession>
<feature type="compositionally biased region" description="Basic and acidic residues" evidence="1">
    <location>
        <begin position="116"/>
        <end position="134"/>
    </location>
</feature>
<keyword evidence="3" id="KW-1185">Reference proteome</keyword>
<dbReference type="GeneID" id="13451628"/>
<dbReference type="KEGG" id="lmi:LMXM_29_1920"/>
<name>E9B0W2_LEIMU</name>
<sequence length="624" mass="67775">MANLSSLRTVPSVGTAVASTVAATATLHRSGSASIFERLAGESCIGMTMLGKRVRQWAEGAGLVLHPSSSAWHALLAYSTEPLKHERLWRQTCAKGRYRLSLLARAKVGDTTHSADSVREHTAAHRPSHADPRHKGTTHGQRGPARRRSLPSVTPGGLIAYRRRQEYTRWCQWQLWHFFEQGSRYLTSVWRVSPPLHCWRRHAVRCCGNTECRTTSPASSISRIFDGRYVVPSGASIDATQEGHRTLERRVNVLLRLLRQENGPSAPASEVRSRSREGGGSGAIMVACGAGDTGGSTVLDLGGEGAEDEEDANVYHSVSQSRRISETMAATQPYLDVRTDEATGLMRLSLYVNGDAGGNGAEFVGSSVAGCIDNHRWVILKGLWSLQVLVFCFHREEELSSSAGKHVDEHLKKQGGYDEQTEQDASRRSQIVDGLVVKGVAFAKVNTGHTLATAQDTFACTRCGQTRRRHNEVYISKKTGRILCGMYYCVVCLARTHHVRLPPMKDIPPGLLGEREASVADVSGLQTVCDVSSALSSASLAHCGNTGLPDLLPSAYAHQCSMNSARAADVSQLPDEAAATAMREWTRAAAAAPPPEWHPCGKVDSDELFGGMRGLDCPPPRPRM</sequence>
<evidence type="ECO:0000256" key="1">
    <source>
        <dbReference type="SAM" id="MobiDB-lite"/>
    </source>
</evidence>
<protein>
    <submittedName>
        <fullName evidence="2">Uncharacterized protein</fullName>
    </submittedName>
</protein>
<dbReference type="RefSeq" id="XP_003877334.1">
    <property type="nucleotide sequence ID" value="XM_003877285.1"/>
</dbReference>
<dbReference type="PhylomeDB" id="E9B0W2"/>
<dbReference type="OMA" id="HRWVILK"/>